<dbReference type="Pfam" id="PF11013">
    <property type="entry name" value="DUF2851"/>
    <property type="match status" value="1"/>
</dbReference>
<evidence type="ECO:0000313" key="1">
    <source>
        <dbReference type="EMBL" id="ATA85803.1"/>
    </source>
</evidence>
<name>A0A250FL18_9FLAO</name>
<dbReference type="RefSeq" id="WP_095909288.1">
    <property type="nucleotide sequence ID" value="NZ_CAUVLU010000013.1"/>
</dbReference>
<sequence>MIREDFIQYLWGAHLIPTAPLKLSTGEVLDILSYGEANPYGGPDFFNARLRIGSLQWAGNVEMHTASSLWYAHHHEQDPAYGNVILHVVWEHDVEVFDFQQNIIPTLELKSLISNDLVEKYTQLQQAKSTFIPCEREISSLSEGLITNWLDRLYTERLEEKTQAIVTLLQESQQDWEAVFFLKLLGSFGGNINGDAFEQAAKQLPFSVIRKQMQDLSQLEALLMGQLSLLEATDLSCPYYRSLQEEYQYLAHKYALVTPCFRVQFTKLRPPNFPTIRLAQIAALYHQERSLFDRCMTLASYEQALEFFGKVSPSPYWKNHFSFGKESKESHKHLSPMLIANLWINTIVPMQYAYARSRGKNTLAECKAKLRATPAEHNSILERWEGLLLPNTNAMESQAILQLYKKYCNKHACMACQVGQVLLKK</sequence>
<dbReference type="AlphaFoldDB" id="A0A250FL18"/>
<dbReference type="EMBL" id="CP022386">
    <property type="protein sequence ID" value="ATA85803.1"/>
    <property type="molecule type" value="Genomic_DNA"/>
</dbReference>
<dbReference type="InterPro" id="IPR021272">
    <property type="entry name" value="DUF2851"/>
</dbReference>
<dbReference type="OrthoDB" id="1005072at2"/>
<dbReference type="KEGG" id="cgh:CGC50_00705"/>
<evidence type="ECO:0008006" key="3">
    <source>
        <dbReference type="Google" id="ProtNLM"/>
    </source>
</evidence>
<dbReference type="Proteomes" id="UP000217250">
    <property type="component" value="Chromosome"/>
</dbReference>
<proteinExistence type="predicted"/>
<evidence type="ECO:0000313" key="2">
    <source>
        <dbReference type="Proteomes" id="UP000217250"/>
    </source>
</evidence>
<protein>
    <recommendedName>
        <fullName evidence="3">DUF2851 domain-containing protein</fullName>
    </recommendedName>
</protein>
<organism evidence="1 2">
    <name type="scientific">Capnocytophaga gingivalis</name>
    <dbReference type="NCBI Taxonomy" id="1017"/>
    <lineage>
        <taxon>Bacteria</taxon>
        <taxon>Pseudomonadati</taxon>
        <taxon>Bacteroidota</taxon>
        <taxon>Flavobacteriia</taxon>
        <taxon>Flavobacteriales</taxon>
        <taxon>Flavobacteriaceae</taxon>
        <taxon>Capnocytophaga</taxon>
    </lineage>
</organism>
<gene>
    <name evidence="1" type="ORF">CGC50_00705</name>
</gene>
<reference evidence="2" key="1">
    <citation type="submission" date="2017-06" db="EMBL/GenBank/DDBJ databases">
        <title>Capnocytophaga spp. assemblies.</title>
        <authorList>
            <person name="Gulvik C.A."/>
        </authorList>
    </citation>
    <scope>NUCLEOTIDE SEQUENCE [LARGE SCALE GENOMIC DNA]</scope>
    <source>
        <strain evidence="2">H1496</strain>
    </source>
</reference>
<dbReference type="GeneID" id="84807087"/>
<accession>A0A250FL18</accession>